<dbReference type="InterPro" id="IPR000639">
    <property type="entry name" value="Epox_hydrolase-like"/>
</dbReference>
<dbReference type="Proteomes" id="UP000320216">
    <property type="component" value="Chromosome"/>
</dbReference>
<dbReference type="InterPro" id="IPR029058">
    <property type="entry name" value="AB_hydrolase_fold"/>
</dbReference>
<dbReference type="SUPFAM" id="SSF53474">
    <property type="entry name" value="alpha/beta-Hydrolases"/>
    <property type="match status" value="1"/>
</dbReference>
<evidence type="ECO:0000313" key="2">
    <source>
        <dbReference type="EMBL" id="QDZ13741.1"/>
    </source>
</evidence>
<dbReference type="Gene3D" id="3.40.50.1820">
    <property type="entry name" value="alpha/beta hydrolase"/>
    <property type="match status" value="1"/>
</dbReference>
<keyword evidence="2" id="KW-0378">Hydrolase</keyword>
<reference evidence="2 3" key="1">
    <citation type="submission" date="2019-07" db="EMBL/GenBank/DDBJ databases">
        <title>Full genome sequence of Humibacter sp. WJ7-1.</title>
        <authorList>
            <person name="Im W.-T."/>
        </authorList>
    </citation>
    <scope>NUCLEOTIDE SEQUENCE [LARGE SCALE GENOMIC DNA]</scope>
    <source>
        <strain evidence="2 3">WJ7-1</strain>
    </source>
</reference>
<dbReference type="RefSeq" id="WP_146317963.1">
    <property type="nucleotide sequence ID" value="NZ_CP042305.1"/>
</dbReference>
<evidence type="ECO:0000313" key="3">
    <source>
        <dbReference type="Proteomes" id="UP000320216"/>
    </source>
</evidence>
<dbReference type="PRINTS" id="PR00412">
    <property type="entry name" value="EPOXHYDRLASE"/>
</dbReference>
<dbReference type="AlphaFoldDB" id="A0A5B8M147"/>
<dbReference type="KEGG" id="huw:FPZ11_02085"/>
<sequence length="305" mass="33384">MFSPSTPAAVRPRERSVDVDGVPTAYWEYGDEDAATTLVLVHGFRGDHHGLEPIAARLAADRVVVPDLPGFGVSAPLRSTHDIAGYARWLRGFIEAVQPRGRFVLLGHSFGSIVVSAMLADVDGADAEQDAITASRPDLVVLVNPIGAPALKGPRAVFTRLAIFYYWLSAALPEAIGFGLLRNRLIVRVMSEAMAKTKDKALRSWIHDQHARYFSAFANRDVVLEAFRASVSHDVSEYAARIAEPVQLIAADRDDITPLAAQQRLQTLFPDARLHVMNHVGHLVHYEAPDEAAATIRDFIGEHAE</sequence>
<protein>
    <submittedName>
        <fullName evidence="2">Alpha/beta hydrolase</fullName>
    </submittedName>
</protein>
<dbReference type="GO" id="GO:0016020">
    <property type="term" value="C:membrane"/>
    <property type="evidence" value="ECO:0007669"/>
    <property type="project" value="TreeGrafter"/>
</dbReference>
<dbReference type="EMBL" id="CP042305">
    <property type="protein sequence ID" value="QDZ13741.1"/>
    <property type="molecule type" value="Genomic_DNA"/>
</dbReference>
<proteinExistence type="predicted"/>
<accession>A0A5B8M147</accession>
<dbReference type="GO" id="GO:0016787">
    <property type="term" value="F:hydrolase activity"/>
    <property type="evidence" value="ECO:0007669"/>
    <property type="project" value="UniProtKB-KW"/>
</dbReference>
<dbReference type="PANTHER" id="PTHR43798">
    <property type="entry name" value="MONOACYLGLYCEROL LIPASE"/>
    <property type="match status" value="1"/>
</dbReference>
<name>A0A5B8M147_9MICO</name>
<gene>
    <name evidence="2" type="ORF">FPZ11_02085</name>
</gene>
<dbReference type="InterPro" id="IPR000073">
    <property type="entry name" value="AB_hydrolase_1"/>
</dbReference>
<feature type="domain" description="AB hydrolase-1" evidence="1">
    <location>
        <begin position="38"/>
        <end position="294"/>
    </location>
</feature>
<organism evidence="2 3">
    <name type="scientific">Humibacter ginsenosidimutans</name>
    <dbReference type="NCBI Taxonomy" id="2599293"/>
    <lineage>
        <taxon>Bacteria</taxon>
        <taxon>Bacillati</taxon>
        <taxon>Actinomycetota</taxon>
        <taxon>Actinomycetes</taxon>
        <taxon>Micrococcales</taxon>
        <taxon>Microbacteriaceae</taxon>
        <taxon>Humibacter</taxon>
    </lineage>
</organism>
<dbReference type="InterPro" id="IPR050266">
    <property type="entry name" value="AB_hydrolase_sf"/>
</dbReference>
<dbReference type="OrthoDB" id="5195507at2"/>
<dbReference type="PANTHER" id="PTHR43798:SF33">
    <property type="entry name" value="HYDROLASE, PUTATIVE (AFU_ORTHOLOGUE AFUA_2G14860)-RELATED"/>
    <property type="match status" value="1"/>
</dbReference>
<dbReference type="Pfam" id="PF12697">
    <property type="entry name" value="Abhydrolase_6"/>
    <property type="match status" value="1"/>
</dbReference>
<keyword evidence="3" id="KW-1185">Reference proteome</keyword>
<evidence type="ECO:0000259" key="1">
    <source>
        <dbReference type="Pfam" id="PF12697"/>
    </source>
</evidence>